<feature type="transmembrane region" description="Helical" evidence="1">
    <location>
        <begin position="135"/>
        <end position="154"/>
    </location>
</feature>
<dbReference type="EMBL" id="SRLH01000005">
    <property type="protein sequence ID" value="TGD57624.1"/>
    <property type="molecule type" value="Genomic_DNA"/>
</dbReference>
<dbReference type="AlphaFoldDB" id="A0A4Z0L8Y3"/>
<reference evidence="2 3" key="1">
    <citation type="submission" date="2019-04" db="EMBL/GenBank/DDBJ databases">
        <title>Flavobacterium sp. strain DS2-A Genome sequencing and assembly.</title>
        <authorList>
            <person name="Kim I."/>
        </authorList>
    </citation>
    <scope>NUCLEOTIDE SEQUENCE [LARGE SCALE GENOMIC DNA]</scope>
    <source>
        <strain evidence="2 3">DS2-A</strain>
    </source>
</reference>
<protein>
    <submittedName>
        <fullName evidence="2">Uncharacterized protein</fullName>
    </submittedName>
</protein>
<proteinExistence type="predicted"/>
<sequence length="176" mass="19854">MQTVLLKLKFRENHSFIIPLNVTDFTQRLSEIIDPEDSQPFSLFGPGSENNFKGTVGINGFKLKSTILSKNKKVISIPVKGIFTKEGNKTKITVEIKADDLFSIVYFSFAAVMFFAVVFFSLLGLFGLTDEHYTLVQPLVMVILIILLASLYYFHLRRNIQIVKDELASALQALTN</sequence>
<dbReference type="Proteomes" id="UP000297407">
    <property type="component" value="Unassembled WGS sequence"/>
</dbReference>
<keyword evidence="1" id="KW-0472">Membrane</keyword>
<organism evidence="2 3">
    <name type="scientific">Flavobacterium humi</name>
    <dbReference type="NCBI Taxonomy" id="2562683"/>
    <lineage>
        <taxon>Bacteria</taxon>
        <taxon>Pseudomonadati</taxon>
        <taxon>Bacteroidota</taxon>
        <taxon>Flavobacteriia</taxon>
        <taxon>Flavobacteriales</taxon>
        <taxon>Flavobacteriaceae</taxon>
        <taxon>Flavobacterium</taxon>
    </lineage>
</organism>
<dbReference type="RefSeq" id="WP_135526664.1">
    <property type="nucleotide sequence ID" value="NZ_SRLH01000005.1"/>
</dbReference>
<name>A0A4Z0L8Y3_9FLAO</name>
<evidence type="ECO:0000313" key="3">
    <source>
        <dbReference type="Proteomes" id="UP000297407"/>
    </source>
</evidence>
<keyword evidence="3" id="KW-1185">Reference proteome</keyword>
<evidence type="ECO:0000256" key="1">
    <source>
        <dbReference type="SAM" id="Phobius"/>
    </source>
</evidence>
<feature type="transmembrane region" description="Helical" evidence="1">
    <location>
        <begin position="101"/>
        <end position="123"/>
    </location>
</feature>
<evidence type="ECO:0000313" key="2">
    <source>
        <dbReference type="EMBL" id="TGD57624.1"/>
    </source>
</evidence>
<accession>A0A4Z0L8Y3</accession>
<gene>
    <name evidence="2" type="ORF">E4635_10575</name>
</gene>
<keyword evidence="1" id="KW-1133">Transmembrane helix</keyword>
<comment type="caution">
    <text evidence="2">The sequence shown here is derived from an EMBL/GenBank/DDBJ whole genome shotgun (WGS) entry which is preliminary data.</text>
</comment>
<keyword evidence="1" id="KW-0812">Transmembrane</keyword>